<dbReference type="InterPro" id="IPR001455">
    <property type="entry name" value="TusA-like"/>
</dbReference>
<proteinExistence type="predicted"/>
<protein>
    <submittedName>
        <fullName evidence="2">Redox protein regulator of disulfide bond formation</fullName>
    </submittedName>
</protein>
<dbReference type="SUPFAM" id="SSF64307">
    <property type="entry name" value="SirA-like"/>
    <property type="match status" value="1"/>
</dbReference>
<evidence type="ECO:0000313" key="2">
    <source>
        <dbReference type="EMBL" id="GAN32053.1"/>
    </source>
</evidence>
<sequence length="98" mass="10678">MPVKGKIGFCSMSKITDQKNILPDVEIDLGEMGCGDLIIALMKALKPLKAGQVMKVRSLDQGAPADILSWCKMRGHVFLAGPCGENNVYYYIKKGSCK</sequence>
<dbReference type="CDD" id="cd00291">
    <property type="entry name" value="SirA_YedF_YeeD"/>
    <property type="match status" value="1"/>
</dbReference>
<evidence type="ECO:0000259" key="1">
    <source>
        <dbReference type="Pfam" id="PF01206"/>
    </source>
</evidence>
<keyword evidence="3" id="KW-1185">Reference proteome</keyword>
<name>A0ABQ0JTK7_9BACT</name>
<gene>
    <name evidence="2" type="ORF">BROSI_A0557</name>
</gene>
<comment type="caution">
    <text evidence="2">The sequence shown here is derived from an EMBL/GenBank/DDBJ whole genome shotgun (WGS) entry which is preliminary data.</text>
</comment>
<dbReference type="Gene3D" id="3.30.110.40">
    <property type="entry name" value="TusA-like domain"/>
    <property type="match status" value="1"/>
</dbReference>
<organism evidence="2 3">
    <name type="scientific">Candidatus Brocadia sinica JPN1</name>
    <dbReference type="NCBI Taxonomy" id="1197129"/>
    <lineage>
        <taxon>Bacteria</taxon>
        <taxon>Pseudomonadati</taxon>
        <taxon>Planctomycetota</taxon>
        <taxon>Candidatus Brocadiia</taxon>
        <taxon>Candidatus Brocadiales</taxon>
        <taxon>Candidatus Brocadiaceae</taxon>
        <taxon>Candidatus Brocadia</taxon>
    </lineage>
</organism>
<dbReference type="Proteomes" id="UP000032309">
    <property type="component" value="Unassembled WGS sequence"/>
</dbReference>
<dbReference type="EMBL" id="BAFN01000001">
    <property type="protein sequence ID" value="GAN32053.1"/>
    <property type="molecule type" value="Genomic_DNA"/>
</dbReference>
<dbReference type="Pfam" id="PF01206">
    <property type="entry name" value="TusA"/>
    <property type="match status" value="1"/>
</dbReference>
<evidence type="ECO:0000313" key="3">
    <source>
        <dbReference type="Proteomes" id="UP000032309"/>
    </source>
</evidence>
<reference evidence="3" key="1">
    <citation type="journal article" date="2015" name="Genome Announc.">
        <title>Draft Genome Sequence of an Anaerobic Ammonium-Oxidizing Bacterium, "Candidatus Brocadia sinica".</title>
        <authorList>
            <person name="Oshiki M."/>
            <person name="Shinyako-Hata K."/>
            <person name="Satoh H."/>
            <person name="Okabe S."/>
        </authorList>
    </citation>
    <scope>NUCLEOTIDE SEQUENCE [LARGE SCALE GENOMIC DNA]</scope>
    <source>
        <strain evidence="3">JPN1</strain>
    </source>
</reference>
<accession>A0ABQ0JTK7</accession>
<feature type="domain" description="UPF0033" evidence="1">
    <location>
        <begin position="26"/>
        <end position="94"/>
    </location>
</feature>
<dbReference type="InterPro" id="IPR036868">
    <property type="entry name" value="TusA-like_sf"/>
</dbReference>